<dbReference type="InterPro" id="IPR036397">
    <property type="entry name" value="RNaseH_sf"/>
</dbReference>
<dbReference type="Gene3D" id="3.30.420.10">
    <property type="entry name" value="Ribonuclease H-like superfamily/Ribonuclease H"/>
    <property type="match status" value="1"/>
</dbReference>
<evidence type="ECO:0000313" key="1">
    <source>
        <dbReference type="EMBL" id="KAF1976445.1"/>
    </source>
</evidence>
<proteinExistence type="predicted"/>
<accession>A0A6A5VHD2</accession>
<evidence type="ECO:0000313" key="2">
    <source>
        <dbReference type="Proteomes" id="UP000800036"/>
    </source>
</evidence>
<organism evidence="1 2">
    <name type="scientific">Bimuria novae-zelandiae CBS 107.79</name>
    <dbReference type="NCBI Taxonomy" id="1447943"/>
    <lineage>
        <taxon>Eukaryota</taxon>
        <taxon>Fungi</taxon>
        <taxon>Dikarya</taxon>
        <taxon>Ascomycota</taxon>
        <taxon>Pezizomycotina</taxon>
        <taxon>Dothideomycetes</taxon>
        <taxon>Pleosporomycetidae</taxon>
        <taxon>Pleosporales</taxon>
        <taxon>Massarineae</taxon>
        <taxon>Didymosphaeriaceae</taxon>
        <taxon>Bimuria</taxon>
    </lineage>
</organism>
<gene>
    <name evidence="1" type="ORF">BU23DRAFT_434845</name>
</gene>
<protein>
    <submittedName>
        <fullName evidence="1">Uncharacterized protein</fullName>
    </submittedName>
</protein>
<dbReference type="OrthoDB" id="3779635at2759"/>
<dbReference type="GO" id="GO:0003676">
    <property type="term" value="F:nucleic acid binding"/>
    <property type="evidence" value="ECO:0007669"/>
    <property type="project" value="InterPro"/>
</dbReference>
<feature type="non-terminal residue" evidence="1">
    <location>
        <position position="94"/>
    </location>
</feature>
<name>A0A6A5VHD2_9PLEO</name>
<keyword evidence="2" id="KW-1185">Reference proteome</keyword>
<dbReference type="EMBL" id="ML976667">
    <property type="protein sequence ID" value="KAF1976445.1"/>
    <property type="molecule type" value="Genomic_DNA"/>
</dbReference>
<sequence length="94" mass="11350">DRYKWALAHNPDKYTYRDSLGSNFRCCVYTDETPARINKQRGMQRAWFLPEEKYNNDVKHNRISKYCKLQIYGAFTYNHKGPCHIYGHENEQKQ</sequence>
<reference evidence="1" key="1">
    <citation type="journal article" date="2020" name="Stud. Mycol.">
        <title>101 Dothideomycetes genomes: a test case for predicting lifestyles and emergence of pathogens.</title>
        <authorList>
            <person name="Haridas S."/>
            <person name="Albert R."/>
            <person name="Binder M."/>
            <person name="Bloem J."/>
            <person name="Labutti K."/>
            <person name="Salamov A."/>
            <person name="Andreopoulos B."/>
            <person name="Baker S."/>
            <person name="Barry K."/>
            <person name="Bills G."/>
            <person name="Bluhm B."/>
            <person name="Cannon C."/>
            <person name="Castanera R."/>
            <person name="Culley D."/>
            <person name="Daum C."/>
            <person name="Ezra D."/>
            <person name="Gonzalez J."/>
            <person name="Henrissat B."/>
            <person name="Kuo A."/>
            <person name="Liang C."/>
            <person name="Lipzen A."/>
            <person name="Lutzoni F."/>
            <person name="Magnuson J."/>
            <person name="Mondo S."/>
            <person name="Nolan M."/>
            <person name="Ohm R."/>
            <person name="Pangilinan J."/>
            <person name="Park H.-J."/>
            <person name="Ramirez L."/>
            <person name="Alfaro M."/>
            <person name="Sun H."/>
            <person name="Tritt A."/>
            <person name="Yoshinaga Y."/>
            <person name="Zwiers L.-H."/>
            <person name="Turgeon B."/>
            <person name="Goodwin S."/>
            <person name="Spatafora J."/>
            <person name="Crous P."/>
            <person name="Grigoriev I."/>
        </authorList>
    </citation>
    <scope>NUCLEOTIDE SEQUENCE</scope>
    <source>
        <strain evidence="1">CBS 107.79</strain>
    </source>
</reference>
<dbReference type="Proteomes" id="UP000800036">
    <property type="component" value="Unassembled WGS sequence"/>
</dbReference>
<feature type="non-terminal residue" evidence="1">
    <location>
        <position position="1"/>
    </location>
</feature>
<dbReference type="AlphaFoldDB" id="A0A6A5VHD2"/>